<dbReference type="Gene3D" id="2.40.420.20">
    <property type="match status" value="1"/>
</dbReference>
<dbReference type="PANTHER" id="PTHR30097">
    <property type="entry name" value="CATION EFFLUX SYSTEM PROTEIN CUSB"/>
    <property type="match status" value="1"/>
</dbReference>
<evidence type="ECO:0000259" key="4">
    <source>
        <dbReference type="Pfam" id="PF25869"/>
    </source>
</evidence>
<dbReference type="Pfam" id="PF19335">
    <property type="entry name" value="HMBD"/>
    <property type="match status" value="1"/>
</dbReference>
<evidence type="ECO:0000259" key="3">
    <source>
        <dbReference type="Pfam" id="PF19335"/>
    </source>
</evidence>
<evidence type="ECO:0000256" key="2">
    <source>
        <dbReference type="SAM" id="MobiDB-lite"/>
    </source>
</evidence>
<dbReference type="GO" id="GO:0030288">
    <property type="term" value="C:outer membrane-bounded periplasmic space"/>
    <property type="evidence" value="ECO:0007669"/>
    <property type="project" value="TreeGrafter"/>
</dbReference>
<dbReference type="STRING" id="2518989.IMCC3088_2565"/>
<dbReference type="InterPro" id="IPR051909">
    <property type="entry name" value="MFP_Cation_Efflux"/>
</dbReference>
<feature type="region of interest" description="Disordered" evidence="2">
    <location>
        <begin position="473"/>
        <end position="512"/>
    </location>
</feature>
<dbReference type="Pfam" id="PF11604">
    <property type="entry name" value="CusF_Ec"/>
    <property type="match status" value="1"/>
</dbReference>
<dbReference type="PANTHER" id="PTHR30097:SF15">
    <property type="entry name" value="CATION EFFLUX SYSTEM PROTEIN CUSB"/>
    <property type="match status" value="1"/>
</dbReference>
<feature type="domain" description="CusB-like three alpha-helical bundle" evidence="4">
    <location>
        <begin position="150"/>
        <end position="196"/>
    </location>
</feature>
<dbReference type="InterPro" id="IPR045800">
    <property type="entry name" value="HMBD"/>
</dbReference>
<evidence type="ECO:0000313" key="6">
    <source>
        <dbReference type="Proteomes" id="UP000005615"/>
    </source>
</evidence>
<feature type="compositionally biased region" description="Polar residues" evidence="2">
    <location>
        <begin position="482"/>
        <end position="493"/>
    </location>
</feature>
<gene>
    <name evidence="5" type="ORF">IMCC3088_2565</name>
</gene>
<dbReference type="InterPro" id="IPR042230">
    <property type="entry name" value="CusF_sf"/>
</dbReference>
<dbReference type="Proteomes" id="UP000005615">
    <property type="component" value="Unassembled WGS sequence"/>
</dbReference>
<dbReference type="InterPro" id="IPR021647">
    <property type="entry name" value="CusF_Ec"/>
</dbReference>
<dbReference type="SUPFAM" id="SSF111369">
    <property type="entry name" value="HlyD-like secretion proteins"/>
    <property type="match status" value="1"/>
</dbReference>
<dbReference type="OrthoDB" id="9806939at2"/>
<keyword evidence="6" id="KW-1185">Reference proteome</keyword>
<evidence type="ECO:0000313" key="5">
    <source>
        <dbReference type="EMBL" id="EGG28779.1"/>
    </source>
</evidence>
<dbReference type="Gene3D" id="2.40.50.320">
    <property type="entry name" value="Copper binding periplasmic protein CusF"/>
    <property type="match status" value="1"/>
</dbReference>
<organism evidence="5 6">
    <name type="scientific">Aequoribacter fuscus</name>
    <dbReference type="NCBI Taxonomy" id="2518989"/>
    <lineage>
        <taxon>Bacteria</taxon>
        <taxon>Pseudomonadati</taxon>
        <taxon>Pseudomonadota</taxon>
        <taxon>Gammaproteobacteria</taxon>
        <taxon>Cellvibrionales</taxon>
        <taxon>Halieaceae</taxon>
        <taxon>Aequoribacter</taxon>
    </lineage>
</organism>
<name>F3L4G4_9GAMM</name>
<sequence length="512" mass="56279">MKINLLTAGVITATAVIATYLVMQQSETGNSAELQPLYWVAPMDPSYRRDAPGKSPMGMDLIPVYEEADSNSGLPSITASIQQSLGVRIAKAKQTSIQETVKALGVVEFDQSAYWNETVHLDAWVENVNVTDIGQYVQEGDVLYTLYSHELITAQENLILALNQNNKALYDAAKQRLLQFDVAESTIVQIEQRKQVLTEVPILAKRGGIAAALSVSSGQFVKSGQTLLGVQHPSKRWITAELYADETPTPLSHYQAFVLTKHGKTEKIAAELLNALPTLDARSRKPVVRLAIDNAQMQVGEFVELEIRSTHTRDVLTVPTSSVVSDGRTARIAKWLGDGAYTFANVELGATYQDQVEVRSGLRLGDSVITNGQFLLDSESLIAAEVERSQLDAQSASVWVMARIISATPDFGLVEVHHEPIPEWSWPDMTMSFEVLDPTLWPQLKQGASVHMRITATEFGYGIAEVMIHENSGADEQGHSIPKNSTEVTPTSTRQDHSKHNTSTDQHGDHHD</sequence>
<keyword evidence="1" id="KW-0813">Transport</keyword>
<dbReference type="GO" id="GO:0060003">
    <property type="term" value="P:copper ion export"/>
    <property type="evidence" value="ECO:0007669"/>
    <property type="project" value="TreeGrafter"/>
</dbReference>
<feature type="domain" description="Heavy metal binding" evidence="3">
    <location>
        <begin position="38"/>
        <end position="64"/>
    </location>
</feature>
<dbReference type="GO" id="GO:0046914">
    <property type="term" value="F:transition metal ion binding"/>
    <property type="evidence" value="ECO:0007669"/>
    <property type="project" value="TreeGrafter"/>
</dbReference>
<reference evidence="5 6" key="1">
    <citation type="journal article" date="2011" name="J. Bacteriol.">
        <title>Genome sequence of strain IMCC3088, a proteorhodopsin-containing marine bacterium belonging to the OM60/NOR5 clade.</title>
        <authorList>
            <person name="Jang Y."/>
            <person name="Oh H.M."/>
            <person name="Kang I."/>
            <person name="Lee K."/>
            <person name="Yang S.J."/>
            <person name="Cho J.C."/>
        </authorList>
    </citation>
    <scope>NUCLEOTIDE SEQUENCE [LARGE SCALE GENOMIC DNA]</scope>
    <source>
        <strain evidence="5 6">IMCC3088</strain>
    </source>
</reference>
<comment type="caution">
    <text evidence="5">The sequence shown here is derived from an EMBL/GenBank/DDBJ whole genome shotgun (WGS) entry which is preliminary data.</text>
</comment>
<dbReference type="Pfam" id="PF25869">
    <property type="entry name" value="3HB_CusB"/>
    <property type="match status" value="1"/>
</dbReference>
<dbReference type="InterPro" id="IPR058791">
    <property type="entry name" value="3HB_CusB"/>
</dbReference>
<evidence type="ECO:0000256" key="1">
    <source>
        <dbReference type="ARBA" id="ARBA00022448"/>
    </source>
</evidence>
<dbReference type="RefSeq" id="WP_009576721.1">
    <property type="nucleotide sequence ID" value="NZ_AEIG01000083.1"/>
</dbReference>
<dbReference type="eggNOG" id="COG0845">
    <property type="taxonomic scope" value="Bacteria"/>
</dbReference>
<accession>F3L4G4</accession>
<protein>
    <submittedName>
        <fullName evidence="5">Cobalt/zinc/cadmium efflux RND transporter, membrane fusion protein, CzcB family</fullName>
    </submittedName>
</protein>
<dbReference type="EMBL" id="AEIG01000083">
    <property type="protein sequence ID" value="EGG28779.1"/>
    <property type="molecule type" value="Genomic_DNA"/>
</dbReference>
<proteinExistence type="predicted"/>
<dbReference type="AlphaFoldDB" id="F3L4G4"/>
<dbReference type="GO" id="GO:0015679">
    <property type="term" value="P:plasma membrane copper ion transport"/>
    <property type="evidence" value="ECO:0007669"/>
    <property type="project" value="TreeGrafter"/>
</dbReference>